<organism evidence="3 4">
    <name type="scientific">Limnobacter parvus</name>
    <dbReference type="NCBI Taxonomy" id="2939690"/>
    <lineage>
        <taxon>Bacteria</taxon>
        <taxon>Pseudomonadati</taxon>
        <taxon>Pseudomonadota</taxon>
        <taxon>Betaproteobacteria</taxon>
        <taxon>Burkholderiales</taxon>
        <taxon>Burkholderiaceae</taxon>
        <taxon>Limnobacter</taxon>
    </lineage>
</organism>
<evidence type="ECO:0000259" key="2">
    <source>
        <dbReference type="Pfam" id="PF07811"/>
    </source>
</evidence>
<dbReference type="Proteomes" id="UP001165267">
    <property type="component" value="Unassembled WGS sequence"/>
</dbReference>
<evidence type="ECO:0000313" key="3">
    <source>
        <dbReference type="EMBL" id="MCR2747832.1"/>
    </source>
</evidence>
<dbReference type="RefSeq" id="WP_257513043.1">
    <property type="nucleotide sequence ID" value="NZ_JANKHG010000027.1"/>
</dbReference>
<feature type="domain" description="TadE-like" evidence="2">
    <location>
        <begin position="8"/>
        <end position="50"/>
    </location>
</feature>
<accession>A0ABT1XKL1</accession>
<keyword evidence="4" id="KW-1185">Reference proteome</keyword>
<protein>
    <submittedName>
        <fullName evidence="3">Pilus assembly protein</fullName>
    </submittedName>
</protein>
<keyword evidence="1" id="KW-0472">Membrane</keyword>
<keyword evidence="1" id="KW-1133">Transmembrane helix</keyword>
<evidence type="ECO:0000256" key="1">
    <source>
        <dbReference type="SAM" id="Phobius"/>
    </source>
</evidence>
<sequence>MRKNRQGGALLIELVLTIPVLLAVIFAIVEYSVLLGALLIMNNTTGEAARQATVYRSGFTTSDYENLSQEALQDLLPAYVGTFRERVVPSVNSFACGDSVCLRLRLDYPNYSSNPIVGNSFFIPLPSNLSAESTTRVEPNDG</sequence>
<name>A0ABT1XKL1_9BURK</name>
<proteinExistence type="predicted"/>
<keyword evidence="1" id="KW-0812">Transmembrane</keyword>
<feature type="transmembrane region" description="Helical" evidence="1">
    <location>
        <begin position="12"/>
        <end position="41"/>
    </location>
</feature>
<dbReference type="Pfam" id="PF07811">
    <property type="entry name" value="TadE"/>
    <property type="match status" value="1"/>
</dbReference>
<dbReference type="InterPro" id="IPR012495">
    <property type="entry name" value="TadE-like_dom"/>
</dbReference>
<dbReference type="EMBL" id="JANKHG010000027">
    <property type="protein sequence ID" value="MCR2747832.1"/>
    <property type="molecule type" value="Genomic_DNA"/>
</dbReference>
<reference evidence="3" key="1">
    <citation type="submission" date="2022-07" db="EMBL/GenBank/DDBJ databases">
        <authorList>
            <person name="Xamxidin M."/>
        </authorList>
    </citation>
    <scope>NUCLEOTIDE SEQUENCE</scope>
    <source>
        <strain evidence="3">YS8-69</strain>
    </source>
</reference>
<evidence type="ECO:0000313" key="4">
    <source>
        <dbReference type="Proteomes" id="UP001165267"/>
    </source>
</evidence>
<comment type="caution">
    <text evidence="3">The sequence shown here is derived from an EMBL/GenBank/DDBJ whole genome shotgun (WGS) entry which is preliminary data.</text>
</comment>
<gene>
    <name evidence="3" type="ORF">NSP04_14370</name>
</gene>